<dbReference type="InterPro" id="IPR004360">
    <property type="entry name" value="Glyas_Fos-R_dOase_dom"/>
</dbReference>
<gene>
    <name evidence="2" type="ORF">AMD02_00065</name>
</gene>
<sequence>MISYECLHHVSLPVTDLNKAVTFYRDVLCLAPLERPDFDFDGAWFGVGEQQIHLIVYDQTEMLREQPTIDTKEAHFALRVQDYEETLSWLQKHNVAYRENRTSRSGFAQIFCLDPDGNQIELHVEQKKDR</sequence>
<dbReference type="RefSeq" id="WP_010899997.1">
    <property type="nucleotide sequence ID" value="NZ_CP040441.1"/>
</dbReference>
<accession>A0A0M0KEZ9</accession>
<dbReference type="PANTHER" id="PTHR46142">
    <property type="match status" value="1"/>
</dbReference>
<dbReference type="Gene3D" id="3.10.180.10">
    <property type="entry name" value="2,3-Dihydroxybiphenyl 1,2-Dioxygenase, domain 1"/>
    <property type="match status" value="1"/>
</dbReference>
<protein>
    <submittedName>
        <fullName evidence="2">Glyoxalase</fullName>
    </submittedName>
</protein>
<dbReference type="PATRIC" id="fig|136160.3.peg.176"/>
<dbReference type="OMA" id="GRNPHFA"/>
<evidence type="ECO:0000313" key="2">
    <source>
        <dbReference type="EMBL" id="KOO37420.1"/>
    </source>
</evidence>
<name>A0A0M0KEZ9_ALKHA</name>
<organism evidence="2">
    <name type="scientific">Halalkalibacterium halodurans</name>
    <name type="common">Bacillus halodurans</name>
    <dbReference type="NCBI Taxonomy" id="86665"/>
    <lineage>
        <taxon>Bacteria</taxon>
        <taxon>Bacillati</taxon>
        <taxon>Bacillota</taxon>
        <taxon>Bacilli</taxon>
        <taxon>Bacillales</taxon>
        <taxon>Bacillaceae</taxon>
        <taxon>Halalkalibacterium (ex Joshi et al. 2022)</taxon>
    </lineage>
</organism>
<dbReference type="EMBL" id="LILD01000001">
    <property type="protein sequence ID" value="KOO37420.1"/>
    <property type="molecule type" value="Genomic_DNA"/>
</dbReference>
<evidence type="ECO:0000259" key="1">
    <source>
        <dbReference type="PROSITE" id="PS51819"/>
    </source>
</evidence>
<dbReference type="GeneID" id="87599418"/>
<proteinExistence type="predicted"/>
<reference evidence="2" key="1">
    <citation type="submission" date="2015-08" db="EMBL/GenBank/DDBJ databases">
        <title>Complete DNA Sequence of Pseudomonas syringae pv. actinidiae, the Causal Agent of Kiwifruit Canker Disease.</title>
        <authorList>
            <person name="Rikkerink E.H.A."/>
            <person name="Fineran P.C."/>
        </authorList>
    </citation>
    <scope>NUCLEOTIDE SEQUENCE</scope>
    <source>
        <strain evidence="2">DSM 13666</strain>
    </source>
</reference>
<dbReference type="Pfam" id="PF00903">
    <property type="entry name" value="Glyoxalase"/>
    <property type="match status" value="1"/>
</dbReference>
<dbReference type="InterPro" id="IPR029068">
    <property type="entry name" value="Glyas_Bleomycin-R_OHBP_Dase"/>
</dbReference>
<dbReference type="AlphaFoldDB" id="A0A0M0KEZ9"/>
<dbReference type="PROSITE" id="PS51819">
    <property type="entry name" value="VOC"/>
    <property type="match status" value="1"/>
</dbReference>
<dbReference type="InterPro" id="IPR037523">
    <property type="entry name" value="VOC_core"/>
</dbReference>
<dbReference type="SUPFAM" id="SSF54593">
    <property type="entry name" value="Glyoxalase/Bleomycin resistance protein/Dihydroxybiphenyl dioxygenase"/>
    <property type="match status" value="1"/>
</dbReference>
<comment type="caution">
    <text evidence="2">The sequence shown here is derived from an EMBL/GenBank/DDBJ whole genome shotgun (WGS) entry which is preliminary data.</text>
</comment>
<dbReference type="PANTHER" id="PTHR46142:SF3">
    <property type="entry name" value="F18B13.24 PROTEIN"/>
    <property type="match status" value="1"/>
</dbReference>
<feature type="domain" description="VOC" evidence="1">
    <location>
        <begin position="6"/>
        <end position="125"/>
    </location>
</feature>